<reference evidence="2" key="1">
    <citation type="journal article" date="2014" name="Int. J. Syst. Evol. Microbiol.">
        <title>Complete genome of a new Firmicutes species belonging to the dominant human colonic microbiota ('Ruminococcus bicirculans') reveals two chromosomes and a selective capacity to utilize plant glucans.</title>
        <authorList>
            <consortium name="NISC Comparative Sequencing Program"/>
            <person name="Wegmann U."/>
            <person name="Louis P."/>
            <person name="Goesmann A."/>
            <person name="Henrissat B."/>
            <person name="Duncan S.H."/>
            <person name="Flint H.J."/>
        </authorList>
    </citation>
    <scope>NUCLEOTIDE SEQUENCE</scope>
    <source>
        <strain evidence="2">NBRC 105001</strain>
    </source>
</reference>
<sequence length="208" mass="24086">MINFNRFLLIIFCLLISACSAKPQVKSQQLDEWRVSTMAPKYYSAYVDIMLITGEEKKGGWRGMVTKSTKFSKHPNSWEGRERYNSGYSIQSTELPGLVYIRWHSLANKVTYNKAIRISDDIRNKMREYHDIRCGYYDLLLPYKNNILLGLAPDGMISVFLNGGCFDNELQFKVQAVEYKVADDFVYPKLKKESQAYVDEYGVPVGIW</sequence>
<dbReference type="Proteomes" id="UP000239273">
    <property type="component" value="Unassembled WGS sequence"/>
</dbReference>
<evidence type="ECO:0000313" key="5">
    <source>
        <dbReference type="Proteomes" id="UP001156660"/>
    </source>
</evidence>
<evidence type="ECO:0000313" key="2">
    <source>
        <dbReference type="EMBL" id="GLR73898.1"/>
    </source>
</evidence>
<keyword evidence="1" id="KW-0732">Signal</keyword>
<evidence type="ECO:0000256" key="1">
    <source>
        <dbReference type="SAM" id="SignalP"/>
    </source>
</evidence>
<accession>A0A2S7X763</accession>
<dbReference type="OrthoDB" id="6993804at2"/>
<feature type="signal peptide" evidence="1">
    <location>
        <begin position="1"/>
        <end position="23"/>
    </location>
</feature>
<dbReference type="EMBL" id="MSCP01000002">
    <property type="protein sequence ID" value="PQJ86975.1"/>
    <property type="molecule type" value="Genomic_DNA"/>
</dbReference>
<name>A0A2S7X763_9GAMM</name>
<reference evidence="5" key="3">
    <citation type="journal article" date="2019" name="Int. J. Syst. Evol. Microbiol.">
        <title>The Global Catalogue of Microorganisms (GCM) 10K type strain sequencing project: providing services to taxonomists for standard genome sequencing and annotation.</title>
        <authorList>
            <consortium name="The Broad Institute Genomics Platform"/>
            <consortium name="The Broad Institute Genome Sequencing Center for Infectious Disease"/>
            <person name="Wu L."/>
            <person name="Ma J."/>
        </authorList>
    </citation>
    <scope>NUCLEOTIDE SEQUENCE [LARGE SCALE GENOMIC DNA]</scope>
    <source>
        <strain evidence="5">NBRC 105001</strain>
    </source>
</reference>
<organism evidence="3 4">
    <name type="scientific">Aliivibrio sifiae</name>
    <dbReference type="NCBI Taxonomy" id="566293"/>
    <lineage>
        <taxon>Bacteria</taxon>
        <taxon>Pseudomonadati</taxon>
        <taxon>Pseudomonadota</taxon>
        <taxon>Gammaproteobacteria</taxon>
        <taxon>Vibrionales</taxon>
        <taxon>Vibrionaceae</taxon>
        <taxon>Aliivibrio</taxon>
    </lineage>
</organism>
<dbReference type="RefSeq" id="WP_105063705.1">
    <property type="nucleotide sequence ID" value="NZ_BSOU01000002.1"/>
</dbReference>
<dbReference type="AlphaFoldDB" id="A0A2S7X763"/>
<dbReference type="Proteomes" id="UP001156660">
    <property type="component" value="Unassembled WGS sequence"/>
</dbReference>
<reference evidence="3 4" key="2">
    <citation type="submission" date="2016-12" db="EMBL/GenBank/DDBJ databases">
        <title>Diversity of luminous bacteria.</title>
        <authorList>
            <person name="Yoshizawa S."/>
            <person name="Kogure K."/>
        </authorList>
    </citation>
    <scope>NUCLEOTIDE SEQUENCE [LARGE SCALE GENOMIC DNA]</scope>
    <source>
        <strain evidence="3 4">NBRC 105001</strain>
    </source>
</reference>
<dbReference type="PROSITE" id="PS51257">
    <property type="entry name" value="PROKAR_LIPOPROTEIN"/>
    <property type="match status" value="1"/>
</dbReference>
<evidence type="ECO:0000313" key="4">
    <source>
        <dbReference type="Proteomes" id="UP000239273"/>
    </source>
</evidence>
<protein>
    <submittedName>
        <fullName evidence="2">Lipoprotein</fullName>
    </submittedName>
</protein>
<dbReference type="Pfam" id="PF11153">
    <property type="entry name" value="DUF2931"/>
    <property type="match status" value="1"/>
</dbReference>
<evidence type="ECO:0000313" key="3">
    <source>
        <dbReference type="EMBL" id="PQJ86975.1"/>
    </source>
</evidence>
<comment type="caution">
    <text evidence="3">The sequence shown here is derived from an EMBL/GenBank/DDBJ whole genome shotgun (WGS) entry which is preliminary data.</text>
</comment>
<gene>
    <name evidence="3" type="ORF">BTO23_12645</name>
    <name evidence="2" type="ORF">GCM10007855_07720</name>
</gene>
<feature type="chain" id="PRO_5015503758" evidence="1">
    <location>
        <begin position="24"/>
        <end position="208"/>
    </location>
</feature>
<keyword evidence="2" id="KW-0449">Lipoprotein</keyword>
<reference evidence="2" key="4">
    <citation type="submission" date="2023-01" db="EMBL/GenBank/DDBJ databases">
        <title>Draft genome sequence of Aliivibrio sifiae strain NBRC 105001.</title>
        <authorList>
            <person name="Sun Q."/>
            <person name="Mori K."/>
        </authorList>
    </citation>
    <scope>NUCLEOTIDE SEQUENCE</scope>
    <source>
        <strain evidence="2">NBRC 105001</strain>
    </source>
</reference>
<proteinExistence type="predicted"/>
<dbReference type="InterPro" id="IPR021326">
    <property type="entry name" value="DUF2931"/>
</dbReference>
<keyword evidence="5" id="KW-1185">Reference proteome</keyword>
<dbReference type="EMBL" id="BSOU01000002">
    <property type="protein sequence ID" value="GLR73898.1"/>
    <property type="molecule type" value="Genomic_DNA"/>
</dbReference>